<dbReference type="SUPFAM" id="SSF56112">
    <property type="entry name" value="Protein kinase-like (PK-like)"/>
    <property type="match status" value="1"/>
</dbReference>
<dbReference type="InterPro" id="IPR000719">
    <property type="entry name" value="Prot_kinase_dom"/>
</dbReference>
<dbReference type="InParanoid" id="A0A4S2MX11"/>
<feature type="compositionally biased region" description="Polar residues" evidence="4">
    <location>
        <begin position="434"/>
        <end position="445"/>
    </location>
</feature>
<evidence type="ECO:0000256" key="3">
    <source>
        <dbReference type="PROSITE-ProRule" id="PRU10141"/>
    </source>
</evidence>
<dbReference type="OrthoDB" id="68483at2759"/>
<dbReference type="FunFam" id="1.10.510.10:FF:000571">
    <property type="entry name" value="Maternal embryonic leucine zipper kinase"/>
    <property type="match status" value="1"/>
</dbReference>
<feature type="region of interest" description="Disordered" evidence="4">
    <location>
        <begin position="385"/>
        <end position="445"/>
    </location>
</feature>
<dbReference type="FunFam" id="3.30.200.20:FF:000447">
    <property type="entry name" value="Calcium/calmodulin dependent protein kinase"/>
    <property type="match status" value="1"/>
</dbReference>
<protein>
    <submittedName>
        <fullName evidence="6">Kinase-like protein</fullName>
    </submittedName>
</protein>
<gene>
    <name evidence="6" type="ORF">EX30DRAFT_358834</name>
</gene>
<keyword evidence="2 3" id="KW-0067">ATP-binding</keyword>
<dbReference type="GO" id="GO:0005516">
    <property type="term" value="F:calmodulin binding"/>
    <property type="evidence" value="ECO:0007669"/>
    <property type="project" value="TreeGrafter"/>
</dbReference>
<keyword evidence="6" id="KW-0418">Kinase</keyword>
<dbReference type="Proteomes" id="UP000298138">
    <property type="component" value="Unassembled WGS sequence"/>
</dbReference>
<organism evidence="6 7">
    <name type="scientific">Ascodesmis nigricans</name>
    <dbReference type="NCBI Taxonomy" id="341454"/>
    <lineage>
        <taxon>Eukaryota</taxon>
        <taxon>Fungi</taxon>
        <taxon>Dikarya</taxon>
        <taxon>Ascomycota</taxon>
        <taxon>Pezizomycotina</taxon>
        <taxon>Pezizomycetes</taxon>
        <taxon>Pezizales</taxon>
        <taxon>Ascodesmidaceae</taxon>
        <taxon>Ascodesmis</taxon>
    </lineage>
</organism>
<accession>A0A4S2MX11</accession>
<dbReference type="GO" id="GO:0004683">
    <property type="term" value="F:calcium/calmodulin-dependent protein kinase activity"/>
    <property type="evidence" value="ECO:0007669"/>
    <property type="project" value="TreeGrafter"/>
</dbReference>
<dbReference type="Gene3D" id="3.30.200.20">
    <property type="entry name" value="Phosphorylase Kinase, domain 1"/>
    <property type="match status" value="1"/>
</dbReference>
<dbReference type="SMART" id="SM00220">
    <property type="entry name" value="S_TKc"/>
    <property type="match status" value="1"/>
</dbReference>
<dbReference type="EMBL" id="ML220120">
    <property type="protein sequence ID" value="TGZ81219.1"/>
    <property type="molecule type" value="Genomic_DNA"/>
</dbReference>
<dbReference type="STRING" id="341454.A0A4S2MX11"/>
<dbReference type="PANTHER" id="PTHR24346">
    <property type="entry name" value="MAP/MICROTUBULE AFFINITY-REGULATING KINASE"/>
    <property type="match status" value="1"/>
</dbReference>
<sequence length="523" mass="58886">MLTLPLRQEQRWIRSPIKETLDACLSYDEETDGMRLNQYTLQREIGRGSFGAVHYAVDTDGNEYAIKEFSKSRLRRRSQAHLLRRPRGGTFSPGHRRSVSDIFREREAGNPLYLIREEIAILKKLDHPNIVRLYEVLDDPSGDSLYMVMEMCEKGAILDVDLGRTAVPYTEDTCRMWFRDMLLGVEYLHAQGIVHRDIKPDNLLVNRDDVLKIVDFGVSETFEKSGPMRTSKTAGSPAFVPPELCYVGHGDVSGTAVDVWSMGVTLYCLLFGCLPFAERSLMELCEAIKNNEPCYAPTVSQDVRDLLMKMLEKDPSKRITISEMREHPWVTRHGQDELLPYEENTAEFIATPNAEEVAHAVTKSIHNIMAVVRAVRKLKRLIRKRREEQAAAQQHNGTTSPTAPDNVHPSPSTERLSMESVSNALPTAPVDGASSPQPKNRPRSTTLPIIVTDHEILHHGSNDYDTHPGALQLPPIDTCAGSVPRSMQNADLDTFFAESPVEMDMGERGWVLLQPKSQRTEDA</sequence>
<feature type="compositionally biased region" description="Polar residues" evidence="4">
    <location>
        <begin position="391"/>
        <end position="425"/>
    </location>
</feature>
<evidence type="ECO:0000256" key="4">
    <source>
        <dbReference type="SAM" id="MobiDB-lite"/>
    </source>
</evidence>
<dbReference type="PROSITE" id="PS00107">
    <property type="entry name" value="PROTEIN_KINASE_ATP"/>
    <property type="match status" value="1"/>
</dbReference>
<dbReference type="CDD" id="cd14008">
    <property type="entry name" value="STKc_LKB1_CaMKK"/>
    <property type="match status" value="1"/>
</dbReference>
<dbReference type="AlphaFoldDB" id="A0A4S2MX11"/>
<name>A0A4S2MX11_9PEZI</name>
<dbReference type="InterPro" id="IPR008271">
    <property type="entry name" value="Ser/Thr_kinase_AS"/>
</dbReference>
<dbReference type="PROSITE" id="PS50011">
    <property type="entry name" value="PROTEIN_KINASE_DOM"/>
    <property type="match status" value="1"/>
</dbReference>
<dbReference type="PANTHER" id="PTHR24346:SF77">
    <property type="entry name" value="SERINE THREONINE PROTEIN KINASE"/>
    <property type="match status" value="1"/>
</dbReference>
<evidence type="ECO:0000313" key="6">
    <source>
        <dbReference type="EMBL" id="TGZ81219.1"/>
    </source>
</evidence>
<keyword evidence="7" id="KW-1185">Reference proteome</keyword>
<reference evidence="6 7" key="1">
    <citation type="submission" date="2019-04" db="EMBL/GenBank/DDBJ databases">
        <title>Comparative genomics and transcriptomics to analyze fruiting body development in filamentous ascomycetes.</title>
        <authorList>
            <consortium name="DOE Joint Genome Institute"/>
            <person name="Lutkenhaus R."/>
            <person name="Traeger S."/>
            <person name="Breuer J."/>
            <person name="Kuo A."/>
            <person name="Lipzen A."/>
            <person name="Pangilinan J."/>
            <person name="Dilworth D."/>
            <person name="Sandor L."/>
            <person name="Poggeler S."/>
            <person name="Barry K."/>
            <person name="Grigoriev I.V."/>
            <person name="Nowrousian M."/>
        </authorList>
    </citation>
    <scope>NUCLEOTIDE SEQUENCE [LARGE SCALE GENOMIC DNA]</scope>
    <source>
        <strain evidence="6 7">CBS 389.68</strain>
    </source>
</reference>
<evidence type="ECO:0000256" key="1">
    <source>
        <dbReference type="ARBA" id="ARBA00022741"/>
    </source>
</evidence>
<keyword evidence="6" id="KW-0808">Transferase</keyword>
<dbReference type="GO" id="GO:0035556">
    <property type="term" value="P:intracellular signal transduction"/>
    <property type="evidence" value="ECO:0007669"/>
    <property type="project" value="TreeGrafter"/>
</dbReference>
<dbReference type="InterPro" id="IPR017441">
    <property type="entry name" value="Protein_kinase_ATP_BS"/>
</dbReference>
<feature type="binding site" evidence="3">
    <location>
        <position position="67"/>
    </location>
    <ligand>
        <name>ATP</name>
        <dbReference type="ChEBI" id="CHEBI:30616"/>
    </ligand>
</feature>
<dbReference type="PROSITE" id="PS00108">
    <property type="entry name" value="PROTEIN_KINASE_ST"/>
    <property type="match status" value="1"/>
</dbReference>
<feature type="domain" description="Protein kinase" evidence="5">
    <location>
        <begin position="39"/>
        <end position="330"/>
    </location>
</feature>
<dbReference type="Gene3D" id="1.10.510.10">
    <property type="entry name" value="Transferase(Phosphotransferase) domain 1"/>
    <property type="match status" value="1"/>
</dbReference>
<dbReference type="GO" id="GO:0005524">
    <property type="term" value="F:ATP binding"/>
    <property type="evidence" value="ECO:0007669"/>
    <property type="project" value="UniProtKB-UniRule"/>
</dbReference>
<dbReference type="Pfam" id="PF00069">
    <property type="entry name" value="Pkinase"/>
    <property type="match status" value="1"/>
</dbReference>
<dbReference type="InterPro" id="IPR011009">
    <property type="entry name" value="Kinase-like_dom_sf"/>
</dbReference>
<evidence type="ECO:0000313" key="7">
    <source>
        <dbReference type="Proteomes" id="UP000298138"/>
    </source>
</evidence>
<proteinExistence type="predicted"/>
<keyword evidence="1 3" id="KW-0547">Nucleotide-binding</keyword>
<dbReference type="GO" id="GO:0005737">
    <property type="term" value="C:cytoplasm"/>
    <property type="evidence" value="ECO:0007669"/>
    <property type="project" value="TreeGrafter"/>
</dbReference>
<evidence type="ECO:0000259" key="5">
    <source>
        <dbReference type="PROSITE" id="PS50011"/>
    </source>
</evidence>
<dbReference type="FunCoup" id="A0A4S2MX11">
    <property type="interactions" value="332"/>
</dbReference>
<evidence type="ECO:0000256" key="2">
    <source>
        <dbReference type="ARBA" id="ARBA00022840"/>
    </source>
</evidence>